<dbReference type="InterPro" id="IPR014782">
    <property type="entry name" value="Peptidase_M1_dom"/>
</dbReference>
<dbReference type="AlphaFoldDB" id="A0A0L7L620"/>
<dbReference type="EMBL" id="JTDY01002793">
    <property type="protein sequence ID" value="KOB70714.1"/>
    <property type="molecule type" value="Genomic_DNA"/>
</dbReference>
<keyword evidence="6" id="KW-1185">Reference proteome</keyword>
<dbReference type="GO" id="GO:0005615">
    <property type="term" value="C:extracellular space"/>
    <property type="evidence" value="ECO:0007669"/>
    <property type="project" value="TreeGrafter"/>
</dbReference>
<evidence type="ECO:0000259" key="4">
    <source>
        <dbReference type="Pfam" id="PF11838"/>
    </source>
</evidence>
<feature type="chain" id="PRO_5005573032" evidence="2">
    <location>
        <begin position="25"/>
        <end position="448"/>
    </location>
</feature>
<dbReference type="GO" id="GO:0042277">
    <property type="term" value="F:peptide binding"/>
    <property type="evidence" value="ECO:0007669"/>
    <property type="project" value="TreeGrafter"/>
</dbReference>
<keyword evidence="5" id="KW-0378">Hydrolase</keyword>
<dbReference type="InterPro" id="IPR024571">
    <property type="entry name" value="ERAP1-like_C_dom"/>
</dbReference>
<dbReference type="InterPro" id="IPR027268">
    <property type="entry name" value="Peptidase_M4/M1_CTD_sf"/>
</dbReference>
<dbReference type="GO" id="GO:0005886">
    <property type="term" value="C:plasma membrane"/>
    <property type="evidence" value="ECO:0007669"/>
    <property type="project" value="UniProtKB-SubCell"/>
</dbReference>
<dbReference type="GO" id="GO:0008270">
    <property type="term" value="F:zinc ion binding"/>
    <property type="evidence" value="ECO:0007669"/>
    <property type="project" value="InterPro"/>
</dbReference>
<dbReference type="Proteomes" id="UP000037510">
    <property type="component" value="Unassembled WGS sequence"/>
</dbReference>
<evidence type="ECO:0000256" key="2">
    <source>
        <dbReference type="SAM" id="SignalP"/>
    </source>
</evidence>
<dbReference type="InterPro" id="IPR050344">
    <property type="entry name" value="Peptidase_M1_aminopeptidases"/>
</dbReference>
<dbReference type="PANTHER" id="PTHR11533:SF253">
    <property type="entry name" value="AMINOPEPTIDASE-RELATED"/>
    <property type="match status" value="1"/>
</dbReference>
<gene>
    <name evidence="5" type="ORF">OBRU01_10297</name>
</gene>
<feature type="signal peptide" evidence="2">
    <location>
        <begin position="1"/>
        <end position="24"/>
    </location>
</feature>
<name>A0A0L7L620_OPEBR</name>
<protein>
    <submittedName>
        <fullName evidence="5">Aminopeptidase N-like protein</fullName>
    </submittedName>
</protein>
<dbReference type="GO" id="GO:0043171">
    <property type="term" value="P:peptide catabolic process"/>
    <property type="evidence" value="ECO:0007669"/>
    <property type="project" value="TreeGrafter"/>
</dbReference>
<evidence type="ECO:0000259" key="3">
    <source>
        <dbReference type="Pfam" id="PF01433"/>
    </source>
</evidence>
<dbReference type="PANTHER" id="PTHR11533">
    <property type="entry name" value="PROTEASE M1 ZINC METALLOPROTEASE"/>
    <property type="match status" value="1"/>
</dbReference>
<sequence length="448" mass="50726">MKWWSDLWLNEGFATFAASVGVDAVEPAWGADRNYAVDNIIYLVKYSYQNAEQDDLWAELTAVSDKYGALTRNVTVKRVMDAWTTQTGYPLIDVEREYGSNSLTLTQKRYLALGAKAPTSSSWWVPLRVLCEGEAPSQEAPLQWLADDEGLESRHQFVHGASPDQWRNWRLLANALTNGKLDTVPVLGRVQLLSDAFELAWTNRLNYTIALQSPDYGAFQKYVRRLVGDAYVKAGGLSSKTVLNGDDINSVKMQVPGCEENAIELFQKWMDQDKPDENNPIPIDLRRTVYCVAVSRGSVREWRFALARRQRSNVAAARDILLVALTCTREWSITDGSEVRRQDAASVIVGVLRSTVGFYVAKDFFLIWLEKNEKYLTEAKLAVSQAVEKARVNIDWITRNRRGLVDQLRERAAADDVTCRVDDVTCRVDDVKCRVDDVTCRAVDVMYR</sequence>
<reference evidence="5 6" key="1">
    <citation type="journal article" date="2015" name="Genome Biol. Evol.">
        <title>The genome of winter moth (Operophtera brumata) provides a genomic perspective on sexual dimorphism and phenology.</title>
        <authorList>
            <person name="Derks M.F."/>
            <person name="Smit S."/>
            <person name="Salis L."/>
            <person name="Schijlen E."/>
            <person name="Bossers A."/>
            <person name="Mateman C."/>
            <person name="Pijl A.S."/>
            <person name="de Ridder D."/>
            <person name="Groenen M.A."/>
            <person name="Visser M.E."/>
            <person name="Megens H.J."/>
        </authorList>
    </citation>
    <scope>NUCLEOTIDE SEQUENCE [LARGE SCALE GENOMIC DNA]</scope>
    <source>
        <strain evidence="5">WM2013NL</strain>
        <tissue evidence="5">Head and thorax</tissue>
    </source>
</reference>
<dbReference type="GO" id="GO:0005737">
    <property type="term" value="C:cytoplasm"/>
    <property type="evidence" value="ECO:0007669"/>
    <property type="project" value="TreeGrafter"/>
</dbReference>
<dbReference type="GO" id="GO:0070006">
    <property type="term" value="F:metalloaminopeptidase activity"/>
    <property type="evidence" value="ECO:0007669"/>
    <property type="project" value="TreeGrafter"/>
</dbReference>
<dbReference type="Pfam" id="PF11838">
    <property type="entry name" value="ERAP1_C"/>
    <property type="match status" value="1"/>
</dbReference>
<keyword evidence="2" id="KW-0732">Signal</keyword>
<organism evidence="5 6">
    <name type="scientific">Operophtera brumata</name>
    <name type="common">Winter moth</name>
    <name type="synonym">Phalaena brumata</name>
    <dbReference type="NCBI Taxonomy" id="104452"/>
    <lineage>
        <taxon>Eukaryota</taxon>
        <taxon>Metazoa</taxon>
        <taxon>Ecdysozoa</taxon>
        <taxon>Arthropoda</taxon>
        <taxon>Hexapoda</taxon>
        <taxon>Insecta</taxon>
        <taxon>Pterygota</taxon>
        <taxon>Neoptera</taxon>
        <taxon>Endopterygota</taxon>
        <taxon>Lepidoptera</taxon>
        <taxon>Glossata</taxon>
        <taxon>Ditrysia</taxon>
        <taxon>Geometroidea</taxon>
        <taxon>Geometridae</taxon>
        <taxon>Larentiinae</taxon>
        <taxon>Operophtera</taxon>
    </lineage>
</organism>
<feature type="domain" description="Peptidase M1 membrane alanine aminopeptidase" evidence="3">
    <location>
        <begin position="1"/>
        <end position="37"/>
    </location>
</feature>
<evidence type="ECO:0000313" key="6">
    <source>
        <dbReference type="Proteomes" id="UP000037510"/>
    </source>
</evidence>
<dbReference type="Gene3D" id="1.25.50.20">
    <property type="match status" value="1"/>
</dbReference>
<keyword evidence="5" id="KW-0031">Aminopeptidase</keyword>
<dbReference type="STRING" id="104452.A0A0L7L620"/>
<comment type="caution">
    <text evidence="5">The sequence shown here is derived from an EMBL/GenBank/DDBJ whole genome shotgun (WGS) entry which is preliminary data.</text>
</comment>
<dbReference type="GO" id="GO:0006508">
    <property type="term" value="P:proteolysis"/>
    <property type="evidence" value="ECO:0007669"/>
    <property type="project" value="TreeGrafter"/>
</dbReference>
<accession>A0A0L7L620</accession>
<dbReference type="SUPFAM" id="SSF55486">
    <property type="entry name" value="Metalloproteases ('zincins'), catalytic domain"/>
    <property type="match status" value="1"/>
</dbReference>
<dbReference type="Pfam" id="PF01433">
    <property type="entry name" value="Peptidase_M1"/>
    <property type="match status" value="1"/>
</dbReference>
<comment type="similarity">
    <text evidence="1">Belongs to the peptidase M1 family.</text>
</comment>
<keyword evidence="5" id="KW-0645">Protease</keyword>
<evidence type="ECO:0000256" key="1">
    <source>
        <dbReference type="ARBA" id="ARBA00010136"/>
    </source>
</evidence>
<dbReference type="Gene3D" id="1.10.390.10">
    <property type="entry name" value="Neutral Protease Domain 2"/>
    <property type="match status" value="2"/>
</dbReference>
<evidence type="ECO:0000313" key="5">
    <source>
        <dbReference type="EMBL" id="KOB70714.1"/>
    </source>
</evidence>
<feature type="domain" description="ERAP1-like C-terminal" evidence="4">
    <location>
        <begin position="212"/>
        <end position="365"/>
    </location>
</feature>
<proteinExistence type="inferred from homology"/>
<dbReference type="Gene3D" id="2.60.40.1910">
    <property type="match status" value="1"/>
</dbReference>